<dbReference type="SUPFAM" id="SSF109854">
    <property type="entry name" value="DinB/YfiT-like putative metalloenzymes"/>
    <property type="match status" value="1"/>
</dbReference>
<keyword evidence="3" id="KW-1185">Reference proteome</keyword>
<reference evidence="3" key="1">
    <citation type="journal article" date="2019" name="Int. J. Syst. Evol. Microbiol.">
        <title>The Global Catalogue of Microorganisms (GCM) 10K type strain sequencing project: providing services to taxonomists for standard genome sequencing and annotation.</title>
        <authorList>
            <consortium name="The Broad Institute Genomics Platform"/>
            <consortium name="The Broad Institute Genome Sequencing Center for Infectious Disease"/>
            <person name="Wu L."/>
            <person name="Ma J."/>
        </authorList>
    </citation>
    <scope>NUCLEOTIDE SEQUENCE [LARGE SCALE GENOMIC DNA]</scope>
    <source>
        <strain evidence="3">JCM 17810</strain>
    </source>
</reference>
<dbReference type="InterPro" id="IPR017517">
    <property type="entry name" value="Maleyloyr_isom"/>
</dbReference>
<dbReference type="NCBIfam" id="TIGR03083">
    <property type="entry name" value="maleylpyruvate isomerase family mycothiol-dependent enzyme"/>
    <property type="match status" value="1"/>
</dbReference>
<protein>
    <submittedName>
        <fullName evidence="2">Maleylpyruvate isomerase family mycothiol-dependent enzyme</fullName>
    </submittedName>
</protein>
<evidence type="ECO:0000259" key="1">
    <source>
        <dbReference type="Pfam" id="PF11716"/>
    </source>
</evidence>
<dbReference type="RefSeq" id="WP_345216538.1">
    <property type="nucleotide sequence ID" value="NZ_BAABGN010000011.1"/>
</dbReference>
<gene>
    <name evidence="2" type="ORF">GCM10023169_24410</name>
</gene>
<dbReference type="InterPro" id="IPR034660">
    <property type="entry name" value="DinB/YfiT-like"/>
</dbReference>
<proteinExistence type="predicted"/>
<dbReference type="GO" id="GO:0016853">
    <property type="term" value="F:isomerase activity"/>
    <property type="evidence" value="ECO:0007669"/>
    <property type="project" value="UniProtKB-KW"/>
</dbReference>
<dbReference type="Gene3D" id="1.20.120.450">
    <property type="entry name" value="dinb family like domain"/>
    <property type="match status" value="1"/>
</dbReference>
<comment type="caution">
    <text evidence="2">The sequence shown here is derived from an EMBL/GenBank/DDBJ whole genome shotgun (WGS) entry which is preliminary data.</text>
</comment>
<organism evidence="2 3">
    <name type="scientific">Georgenia halophila</name>
    <dbReference type="NCBI Taxonomy" id="620889"/>
    <lineage>
        <taxon>Bacteria</taxon>
        <taxon>Bacillati</taxon>
        <taxon>Actinomycetota</taxon>
        <taxon>Actinomycetes</taxon>
        <taxon>Micrococcales</taxon>
        <taxon>Bogoriellaceae</taxon>
        <taxon>Georgenia</taxon>
    </lineage>
</organism>
<evidence type="ECO:0000313" key="3">
    <source>
        <dbReference type="Proteomes" id="UP001500622"/>
    </source>
</evidence>
<keyword evidence="2" id="KW-0413">Isomerase</keyword>
<dbReference type="EMBL" id="BAABGN010000011">
    <property type="protein sequence ID" value="GAA4426026.1"/>
    <property type="molecule type" value="Genomic_DNA"/>
</dbReference>
<dbReference type="Pfam" id="PF11716">
    <property type="entry name" value="MDMPI_N"/>
    <property type="match status" value="1"/>
</dbReference>
<evidence type="ECO:0000313" key="2">
    <source>
        <dbReference type="EMBL" id="GAA4426026.1"/>
    </source>
</evidence>
<dbReference type="Proteomes" id="UP001500622">
    <property type="component" value="Unassembled WGS sequence"/>
</dbReference>
<sequence>MPTDTETLAAETFAERARLAELLAGLTAEQWAAPSLCAGWRVREVVAHMTMAFRIKPPAFFAGLLRARFDFDRYADRAARSDTKKLSDTELLEVLRSNIRHPWRPPGGGQAGALSHDVIHGLDMTEPLGLPAAPPERIALVLESSGPKSLAYFGVDLRGKRLAASDVELSVGEGVEVRMPARELLLVVTGRRPLAEARTGPAGEEGDR</sequence>
<dbReference type="InterPro" id="IPR024344">
    <property type="entry name" value="MDMPI_metal-binding"/>
</dbReference>
<accession>A0ABP8LAI4</accession>
<name>A0ABP8LAI4_9MICO</name>
<feature type="domain" description="Mycothiol-dependent maleylpyruvate isomerase metal-binding" evidence="1">
    <location>
        <begin position="14"/>
        <end position="98"/>
    </location>
</feature>